<dbReference type="EMBL" id="CP054535">
    <property type="protein sequence ID" value="QSL64918.1"/>
    <property type="molecule type" value="Genomic_DNA"/>
</dbReference>
<keyword evidence="2" id="KW-0597">Phosphoprotein</keyword>
<dbReference type="Proteomes" id="UP000663699">
    <property type="component" value="Chromosome 4"/>
</dbReference>
<dbReference type="GO" id="GO:0006508">
    <property type="term" value="P:proteolysis"/>
    <property type="evidence" value="ECO:0007669"/>
    <property type="project" value="UniProtKB-KW"/>
</dbReference>
<evidence type="ECO:0000256" key="6">
    <source>
        <dbReference type="SAM" id="MobiDB-lite"/>
    </source>
</evidence>
<sequence length="846" mass="97575">MSGGQGGSDWGWGWGCVHSRAGVMGGEKYTETRGEEEMDSPSREGVVFVKMPERQTPYDDWISSEKSPNYHHLSSPDIKRRENVSSQATPIRVPSRATYQSTADCGYGKLTFHRYRFSSPYSPYNSFFSPMKPKHTYGRGSRARKNSFLCVNYHKNKEKNTLNKTDSSFSSELFPARNLFSEIASDDTHYSSSFKKSDSDISNVESKKVFTLCTPKHDDLDDSNTLSETTTNHSHHSNTPKSTNFSSSPSLFSSWEKQNTEERTTIEKSEFTLGDTKMPLFKGNIRKTDEKESRVRILDIKSWYTGKFLEDSTNMQLMISKKGFALQKNGELLPYHNYNANEIRNIAYEFDQYGLLYIRLKNRNAKLNGPGTEYLIQVVTTQKLKSLRILQYSCPDVDLIELTPEQAQKILSLKKSVNPFKKKTSSPSDHSINSNEIDTNSSEISPYFFRKPDESVPRVNSKLLCISKKDEKTSEKNEPRLIYPPVVLYDDDIERLNDGEFLNDTIIDFYLKYIQNKLLQDDPSKIDESHIFNTFFYKKLVDKDRSGKKGGYQNVKKWTSKTKIDVFAKKYVVVPVNESLHWYVAIICNLDTMPDKHLVQNSEENIESNAGNEIFSFFSPKKEMHINLSFYQNDKKYNISNSFSDFQKNKLIEEKDKHGDTGINSQEIGLKSFFENSQLSNLSRDASILKKHNQESIEKSYTQLSKKRGQHNITLRNLRDYLYEEAKDKRGLELNKSDIAGIHANVPQQSNYCDCGVFLLHYVEQFLNDPDRVLPLILNHHNKTSISSDIKNLWGQEKISSFRSQLRLLIKHLQNESLIIPKNNTDKTYLNQDIIDDDSDELIMYF</sequence>
<evidence type="ECO:0000256" key="4">
    <source>
        <dbReference type="ARBA" id="ARBA00022786"/>
    </source>
</evidence>
<protein>
    <recommendedName>
        <fullName evidence="7">Ubiquitin-like protease family profile domain-containing protein</fullName>
    </recommendedName>
</protein>
<keyword evidence="5" id="KW-0378">Hydrolase</keyword>
<dbReference type="GO" id="GO:0005634">
    <property type="term" value="C:nucleus"/>
    <property type="evidence" value="ECO:0007669"/>
    <property type="project" value="TreeGrafter"/>
</dbReference>
<feature type="domain" description="Ubiquitin-like protease family profile" evidence="7">
    <location>
        <begin position="486"/>
        <end position="766"/>
    </location>
</feature>
<feature type="compositionally biased region" description="Low complexity" evidence="6">
    <location>
        <begin position="239"/>
        <end position="254"/>
    </location>
</feature>
<evidence type="ECO:0000256" key="5">
    <source>
        <dbReference type="ARBA" id="ARBA00022801"/>
    </source>
</evidence>
<accession>A0A899G0P4</accession>
<dbReference type="Pfam" id="PF02902">
    <property type="entry name" value="Peptidase_C48"/>
    <property type="match status" value="1"/>
</dbReference>
<dbReference type="InterPro" id="IPR051947">
    <property type="entry name" value="Sentrin-specific_protease"/>
</dbReference>
<feature type="compositionally biased region" description="Low complexity" evidence="6">
    <location>
        <begin position="223"/>
        <end position="232"/>
    </location>
</feature>
<evidence type="ECO:0000259" key="7">
    <source>
        <dbReference type="PROSITE" id="PS50600"/>
    </source>
</evidence>
<dbReference type="PROSITE" id="PS50600">
    <property type="entry name" value="ULP_PROTEASE"/>
    <property type="match status" value="1"/>
</dbReference>
<organism evidence="8 9">
    <name type="scientific">Pneumocystis wakefieldiae</name>
    <dbReference type="NCBI Taxonomy" id="38082"/>
    <lineage>
        <taxon>Eukaryota</taxon>
        <taxon>Fungi</taxon>
        <taxon>Dikarya</taxon>
        <taxon>Ascomycota</taxon>
        <taxon>Taphrinomycotina</taxon>
        <taxon>Pneumocystomycetes</taxon>
        <taxon>Pneumocystaceae</taxon>
        <taxon>Pneumocystis</taxon>
    </lineage>
</organism>
<evidence type="ECO:0000256" key="1">
    <source>
        <dbReference type="ARBA" id="ARBA00005234"/>
    </source>
</evidence>
<dbReference type="GO" id="GO:0005737">
    <property type="term" value="C:cytoplasm"/>
    <property type="evidence" value="ECO:0007669"/>
    <property type="project" value="TreeGrafter"/>
</dbReference>
<comment type="similarity">
    <text evidence="1">Belongs to the peptidase C48 family.</text>
</comment>
<dbReference type="PANTHER" id="PTHR46896:SF3">
    <property type="entry name" value="FI06413P-RELATED"/>
    <property type="match status" value="1"/>
</dbReference>
<keyword evidence="4" id="KW-0833">Ubl conjugation pathway</keyword>
<dbReference type="SUPFAM" id="SSF54001">
    <property type="entry name" value="Cysteine proteinases"/>
    <property type="match status" value="1"/>
</dbReference>
<feature type="region of interest" description="Disordered" evidence="6">
    <location>
        <begin position="221"/>
        <end position="265"/>
    </location>
</feature>
<gene>
    <name evidence="8" type="ORF">MERGE_002222</name>
</gene>
<dbReference type="Gene3D" id="3.40.395.10">
    <property type="entry name" value="Adenoviral Proteinase, Chain A"/>
    <property type="match status" value="1"/>
</dbReference>
<evidence type="ECO:0000256" key="2">
    <source>
        <dbReference type="ARBA" id="ARBA00022553"/>
    </source>
</evidence>
<keyword evidence="9" id="KW-1185">Reference proteome</keyword>
<dbReference type="InterPro" id="IPR003653">
    <property type="entry name" value="Peptidase_C48_C"/>
</dbReference>
<evidence type="ECO:0000313" key="8">
    <source>
        <dbReference type="EMBL" id="QSL64918.1"/>
    </source>
</evidence>
<dbReference type="GO" id="GO:0016926">
    <property type="term" value="P:protein desumoylation"/>
    <property type="evidence" value="ECO:0007669"/>
    <property type="project" value="TreeGrafter"/>
</dbReference>
<dbReference type="OrthoDB" id="442460at2759"/>
<keyword evidence="3" id="KW-0645">Protease</keyword>
<evidence type="ECO:0000313" key="9">
    <source>
        <dbReference type="Proteomes" id="UP000663699"/>
    </source>
</evidence>
<dbReference type="InterPro" id="IPR038765">
    <property type="entry name" value="Papain-like_cys_pep_sf"/>
</dbReference>
<feature type="region of interest" description="Disordered" evidence="6">
    <location>
        <begin position="27"/>
        <end position="95"/>
    </location>
</feature>
<name>A0A899G0P4_9ASCO</name>
<dbReference type="AlphaFoldDB" id="A0A899G0P4"/>
<reference evidence="8" key="1">
    <citation type="submission" date="2020-06" db="EMBL/GenBank/DDBJ databases">
        <title>Genomes of multiple members of Pneumocystis genus reveal paths to human pathogen Pneumocystis jirovecii.</title>
        <authorList>
            <person name="Cisse O.H."/>
            <person name="Ma L."/>
            <person name="Dekker J."/>
            <person name="Khil P."/>
            <person name="Jo J."/>
            <person name="Brenchley J."/>
            <person name="Blair R."/>
            <person name="Pahar B."/>
            <person name="Chabe M."/>
            <person name="Van Rompay K.A."/>
            <person name="Keesler R."/>
            <person name="Sukura A."/>
            <person name="Hirsch V."/>
            <person name="Kutty G."/>
            <person name="Liu Y."/>
            <person name="Peng L."/>
            <person name="Chen J."/>
            <person name="Song J."/>
            <person name="Weissenbacher-Lang C."/>
            <person name="Xu J."/>
            <person name="Upham N.S."/>
            <person name="Stajich J.E."/>
            <person name="Cuomo C.A."/>
            <person name="Cushion M.T."/>
            <person name="Kovacs J.A."/>
        </authorList>
    </citation>
    <scope>NUCLEOTIDE SEQUENCE</scope>
    <source>
        <strain evidence="8">2A</strain>
    </source>
</reference>
<proteinExistence type="inferred from homology"/>
<dbReference type="GO" id="GO:0070139">
    <property type="term" value="F:SUMO-specific endopeptidase activity"/>
    <property type="evidence" value="ECO:0007669"/>
    <property type="project" value="TreeGrafter"/>
</dbReference>
<evidence type="ECO:0000256" key="3">
    <source>
        <dbReference type="ARBA" id="ARBA00022670"/>
    </source>
</evidence>
<dbReference type="PANTHER" id="PTHR46896">
    <property type="entry name" value="SENTRIN-SPECIFIC PROTEASE"/>
    <property type="match status" value="1"/>
</dbReference>